<dbReference type="RefSeq" id="WP_073325452.1">
    <property type="nucleotide sequence ID" value="NZ_FQWD01000013.1"/>
</dbReference>
<dbReference type="Proteomes" id="UP000184520">
    <property type="component" value="Unassembled WGS sequence"/>
</dbReference>
<organism evidence="2 3">
    <name type="scientific">Marisediminitalea aggregata</name>
    <dbReference type="NCBI Taxonomy" id="634436"/>
    <lineage>
        <taxon>Bacteria</taxon>
        <taxon>Pseudomonadati</taxon>
        <taxon>Pseudomonadota</taxon>
        <taxon>Gammaproteobacteria</taxon>
        <taxon>Alteromonadales</taxon>
        <taxon>Alteromonadaceae</taxon>
        <taxon>Marisediminitalea</taxon>
    </lineage>
</organism>
<evidence type="ECO:0000313" key="3">
    <source>
        <dbReference type="Proteomes" id="UP000184520"/>
    </source>
</evidence>
<dbReference type="Pfam" id="PF18588">
    <property type="entry name" value="WcbI"/>
    <property type="match status" value="1"/>
</dbReference>
<feature type="domain" description="Polysaccharide biosynthesis enzyme WcbI" evidence="1">
    <location>
        <begin position="2"/>
        <end position="203"/>
    </location>
</feature>
<name>A0A1M5SXY7_9ALTE</name>
<evidence type="ECO:0000313" key="2">
    <source>
        <dbReference type="EMBL" id="SHH43053.1"/>
    </source>
</evidence>
<sequence>MKIVVAGNCQARPLAHLLSKLNPQITITATPIVHLLQPEDEAAFRPALDEADIIITQLIADGYPCEFIRTKKLKERYGDKVKTILNLYFTGYNPDLRYLRHPQVGTLRGPLGDYHNHTIMTGWMLGISQAQVVRWLNDPFFNQQEYAQASRASLAELKSREEHVDVPIVDVIDAGYQQQRFFFTFNHPAALLLAQYAQRISQQVLGMSSEIPVDLINSEFLDQLIPKIPPGLGFGNAPKTTSKGQEVLSVNGAKIELGAEKNYTDEELVALFYQIYTENAEFIREKYDT</sequence>
<dbReference type="InterPro" id="IPR041307">
    <property type="entry name" value="WcbI"/>
</dbReference>
<protein>
    <recommendedName>
        <fullName evidence="1">Polysaccharide biosynthesis enzyme WcbI domain-containing protein</fullName>
    </recommendedName>
</protein>
<dbReference type="OrthoDB" id="6382998at2"/>
<reference evidence="3" key="1">
    <citation type="submission" date="2016-11" db="EMBL/GenBank/DDBJ databases">
        <authorList>
            <person name="Varghese N."/>
            <person name="Submissions S."/>
        </authorList>
    </citation>
    <scope>NUCLEOTIDE SEQUENCE [LARGE SCALE GENOMIC DNA]</scope>
    <source>
        <strain evidence="3">CGMCC 1.8995</strain>
    </source>
</reference>
<dbReference type="Gene3D" id="3.40.50.12080">
    <property type="match status" value="2"/>
</dbReference>
<accession>A0A1M5SXY7</accession>
<dbReference type="AlphaFoldDB" id="A0A1M5SXY7"/>
<proteinExistence type="predicted"/>
<dbReference type="EMBL" id="FQWD01000013">
    <property type="protein sequence ID" value="SHH43053.1"/>
    <property type="molecule type" value="Genomic_DNA"/>
</dbReference>
<gene>
    <name evidence="2" type="ORF">SAMN05216361_0114</name>
</gene>
<keyword evidence="3" id="KW-1185">Reference proteome</keyword>
<evidence type="ECO:0000259" key="1">
    <source>
        <dbReference type="Pfam" id="PF18588"/>
    </source>
</evidence>
<dbReference type="STRING" id="634436.SAMN05216361_0114"/>